<protein>
    <recommendedName>
        <fullName evidence="10">Monocyte to macrophage differentiation factor 2</fullName>
    </recommendedName>
</protein>
<evidence type="ECO:0000256" key="3">
    <source>
        <dbReference type="ARBA" id="ARBA00022475"/>
    </source>
</evidence>
<feature type="binding site" evidence="7">
    <location>
        <position position="203"/>
    </location>
    <ligand>
        <name>Zn(2+)</name>
        <dbReference type="ChEBI" id="CHEBI:29105"/>
    </ligand>
</feature>
<proteinExistence type="inferred from homology"/>
<comment type="similarity">
    <text evidence="2">Belongs to the ADIPOR family.</text>
</comment>
<evidence type="ECO:0000256" key="4">
    <source>
        <dbReference type="ARBA" id="ARBA00022692"/>
    </source>
</evidence>
<keyword evidence="6 8" id="KW-0472">Membrane</keyword>
<evidence type="ECO:0000256" key="1">
    <source>
        <dbReference type="ARBA" id="ARBA00004651"/>
    </source>
</evidence>
<feature type="transmembrane region" description="Helical" evidence="8">
    <location>
        <begin position="122"/>
        <end position="140"/>
    </location>
</feature>
<dbReference type="GO" id="GO:0046872">
    <property type="term" value="F:metal ion binding"/>
    <property type="evidence" value="ECO:0007669"/>
    <property type="project" value="UniProtKB-KW"/>
</dbReference>
<evidence type="ECO:0008006" key="10">
    <source>
        <dbReference type="Google" id="ProtNLM"/>
    </source>
</evidence>
<feature type="transmembrane region" description="Helical" evidence="8">
    <location>
        <begin position="53"/>
        <end position="74"/>
    </location>
</feature>
<keyword evidence="3" id="KW-1003">Cell membrane</keyword>
<dbReference type="NCBIfam" id="TIGR01065">
    <property type="entry name" value="hlyIII"/>
    <property type="match status" value="1"/>
</dbReference>
<keyword evidence="7" id="KW-0862">Zinc</keyword>
<dbReference type="Pfam" id="PF03006">
    <property type="entry name" value="HlyIII"/>
    <property type="match status" value="1"/>
</dbReference>
<dbReference type="PANTHER" id="PTHR20855">
    <property type="entry name" value="ADIPOR/PROGESTIN RECEPTOR-RELATED"/>
    <property type="match status" value="1"/>
</dbReference>
<keyword evidence="5 8" id="KW-1133">Transmembrane helix</keyword>
<dbReference type="GO" id="GO:0140911">
    <property type="term" value="F:pore-forming activity"/>
    <property type="evidence" value="ECO:0007669"/>
    <property type="project" value="InterPro"/>
</dbReference>
<feature type="transmembrane region" description="Helical" evidence="8">
    <location>
        <begin position="201"/>
        <end position="223"/>
    </location>
</feature>
<feature type="transmembrane region" description="Helical" evidence="8">
    <location>
        <begin position="25"/>
        <end position="46"/>
    </location>
</feature>
<dbReference type="GO" id="GO:0005886">
    <property type="term" value="C:plasma membrane"/>
    <property type="evidence" value="ECO:0007669"/>
    <property type="project" value="UniProtKB-SubCell"/>
</dbReference>
<evidence type="ECO:0000256" key="2">
    <source>
        <dbReference type="ARBA" id="ARBA00007018"/>
    </source>
</evidence>
<name>A0A0P4WJE9_SCYOL</name>
<feature type="binding site" evidence="7">
    <location>
        <position position="199"/>
    </location>
    <ligand>
        <name>Zn(2+)</name>
        <dbReference type="ChEBI" id="CHEBI:29105"/>
    </ligand>
</feature>
<feature type="transmembrane region" description="Helical" evidence="8">
    <location>
        <begin position="171"/>
        <end position="189"/>
    </location>
</feature>
<feature type="binding site" evidence="7">
    <location>
        <position position="73"/>
    </location>
    <ligand>
        <name>Zn(2+)</name>
        <dbReference type="ChEBI" id="CHEBI:29105"/>
    </ligand>
</feature>
<organism evidence="9">
    <name type="scientific">Scylla olivacea</name>
    <name type="common">Orange mud crab</name>
    <name type="synonym">Cancer olivacea</name>
    <dbReference type="NCBI Taxonomy" id="85551"/>
    <lineage>
        <taxon>Eukaryota</taxon>
        <taxon>Metazoa</taxon>
        <taxon>Ecdysozoa</taxon>
        <taxon>Arthropoda</taxon>
        <taxon>Crustacea</taxon>
        <taxon>Multicrustacea</taxon>
        <taxon>Malacostraca</taxon>
        <taxon>Eumalacostraca</taxon>
        <taxon>Eucarida</taxon>
        <taxon>Decapoda</taxon>
        <taxon>Pleocyemata</taxon>
        <taxon>Brachyura</taxon>
        <taxon>Eubrachyura</taxon>
        <taxon>Portunoidea</taxon>
        <taxon>Portunidae</taxon>
        <taxon>Portuninae</taxon>
        <taxon>Scylla</taxon>
    </lineage>
</organism>
<keyword evidence="7" id="KW-0479">Metal-binding</keyword>
<sequence length="252" mass="28290">MAWMNGVAVGQAAYQPTSVEHWANMVTHGLFVLPAIYGAVFMVTAAHCSLHQLAAAIYGLGLAGLFSVSTFFHIVFYLGYYKKLKEVLHRGDRAMIYVFIATSYTPWLLLRPLPQDSWTLHLRWGIWVLAVVGILYQQMFHERFKMLETVFYLVIGIMPSMAVMNMDDRSGLAELKLGGAIYVLGVVFFKLDGRVPLAHAIWHLFVVLAAFIHYYAVLTYLILPQAGMEEAEAWTQGEGQCDALASHECPLL</sequence>
<evidence type="ECO:0000256" key="7">
    <source>
        <dbReference type="PIRSR" id="PIRSR604254-1"/>
    </source>
</evidence>
<dbReference type="InterPro" id="IPR004254">
    <property type="entry name" value="AdipoR/HlyIII-related"/>
</dbReference>
<evidence type="ECO:0000256" key="5">
    <source>
        <dbReference type="ARBA" id="ARBA00022989"/>
    </source>
</evidence>
<feature type="transmembrane region" description="Helical" evidence="8">
    <location>
        <begin position="146"/>
        <end position="164"/>
    </location>
</feature>
<dbReference type="PANTHER" id="PTHR20855:SF3">
    <property type="entry name" value="LD03007P"/>
    <property type="match status" value="1"/>
</dbReference>
<keyword evidence="4 8" id="KW-0812">Transmembrane</keyword>
<feature type="transmembrane region" description="Helical" evidence="8">
    <location>
        <begin position="94"/>
        <end position="110"/>
    </location>
</feature>
<evidence type="ECO:0000313" key="9">
    <source>
        <dbReference type="EMBL" id="JAI67139.1"/>
    </source>
</evidence>
<evidence type="ECO:0000256" key="8">
    <source>
        <dbReference type="SAM" id="Phobius"/>
    </source>
</evidence>
<accession>A0A0P4WJE9</accession>
<dbReference type="InterPro" id="IPR005744">
    <property type="entry name" value="Hy-lIII"/>
</dbReference>
<dbReference type="SMR" id="A0A0P4WJE9"/>
<evidence type="ECO:0000256" key="6">
    <source>
        <dbReference type="ARBA" id="ARBA00023136"/>
    </source>
</evidence>
<dbReference type="EMBL" id="GDRN01040739">
    <property type="protein sequence ID" value="JAI67139.1"/>
    <property type="molecule type" value="Transcribed_RNA"/>
</dbReference>
<comment type="subcellular location">
    <subcellularLocation>
        <location evidence="1">Cell membrane</location>
        <topology evidence="1">Multi-pass membrane protein</topology>
    </subcellularLocation>
</comment>
<reference evidence="9" key="1">
    <citation type="submission" date="2015-09" db="EMBL/GenBank/DDBJ databases">
        <title>Scylla olivacea transcriptome.</title>
        <authorList>
            <person name="Ikhwanuddin M."/>
        </authorList>
    </citation>
    <scope>NUCLEOTIDE SEQUENCE</scope>
</reference>
<dbReference type="AlphaFoldDB" id="A0A0P4WJE9"/>